<sequence>MKKLNLFLTLIFISSSVYAERIKIWESDTSEHFIKSDTVKYKGKLVTFWLLTNNYLPDESGHLSYKQKIEIDCSYDQLRMLAQIGYQQAMGSGTSTRFRKTYEEWAEITPESLGGELYKYLCTKKIK</sequence>
<dbReference type="AlphaFoldDB" id="A0AAX1EZU0"/>
<evidence type="ECO:0000313" key="3">
    <source>
        <dbReference type="EMBL" id="QDC41297.1"/>
    </source>
</evidence>
<dbReference type="GeneID" id="66285119"/>
<gene>
    <name evidence="3" type="ORF">FIT94_04385</name>
</gene>
<feature type="chain" id="PRO_5043421226" description="Surface-adhesin protein E-like domain-containing protein" evidence="1">
    <location>
        <begin position="20"/>
        <end position="127"/>
    </location>
</feature>
<dbReference type="Proteomes" id="UP000314901">
    <property type="component" value="Chromosome"/>
</dbReference>
<keyword evidence="1" id="KW-0732">Signal</keyword>
<dbReference type="EMBL" id="CP040953">
    <property type="protein sequence ID" value="QDC41297.1"/>
    <property type="molecule type" value="Genomic_DNA"/>
</dbReference>
<organism evidence="3 4">
    <name type="scientific">Candidatus Methylopumilus universalis</name>
    <dbReference type="NCBI Taxonomy" id="2588536"/>
    <lineage>
        <taxon>Bacteria</taxon>
        <taxon>Pseudomonadati</taxon>
        <taxon>Pseudomonadota</taxon>
        <taxon>Betaproteobacteria</taxon>
        <taxon>Nitrosomonadales</taxon>
        <taxon>Methylophilaceae</taxon>
        <taxon>Candidatus Methylopumilus</taxon>
    </lineage>
</organism>
<evidence type="ECO:0000256" key="1">
    <source>
        <dbReference type="SAM" id="SignalP"/>
    </source>
</evidence>
<dbReference type="RefSeq" id="WP_139867998.1">
    <property type="nucleotide sequence ID" value="NZ_CP040949.1"/>
</dbReference>
<name>A0AAX1EZU0_9PROT</name>
<feature type="signal peptide" evidence="1">
    <location>
        <begin position="1"/>
        <end position="19"/>
    </location>
</feature>
<dbReference type="Pfam" id="PF16747">
    <property type="entry name" value="Adhesin_E"/>
    <property type="match status" value="1"/>
</dbReference>
<dbReference type="InterPro" id="IPR031939">
    <property type="entry name" value="Adhesin_E-like"/>
</dbReference>
<evidence type="ECO:0000313" key="4">
    <source>
        <dbReference type="Proteomes" id="UP000314901"/>
    </source>
</evidence>
<proteinExistence type="predicted"/>
<feature type="domain" description="Surface-adhesin protein E-like" evidence="2">
    <location>
        <begin position="24"/>
        <end position="123"/>
    </location>
</feature>
<evidence type="ECO:0000259" key="2">
    <source>
        <dbReference type="Pfam" id="PF16747"/>
    </source>
</evidence>
<reference evidence="3 4" key="1">
    <citation type="journal article" date="2019" name="ISME J.">
        <title>Evolution in action: habitat transition from sediment to the pelagial leads to genome streamlining in Methylophilaceae.</title>
        <authorList>
            <person name="Salcher M."/>
            <person name="Schaefle D."/>
            <person name="Kaspar M."/>
            <person name="Neuenschwander S.M."/>
            <person name="Ghai R."/>
        </authorList>
    </citation>
    <scope>NUCLEOTIDE SEQUENCE [LARGE SCALE GENOMIC DNA]</scope>
    <source>
        <strain evidence="3 4">MMS-RVI-51</strain>
    </source>
</reference>
<accession>A0AAX1EZU0</accession>
<protein>
    <recommendedName>
        <fullName evidence="2">Surface-adhesin protein E-like domain-containing protein</fullName>
    </recommendedName>
</protein>
<dbReference type="KEGG" id="muv:FIT94_04385"/>